<evidence type="ECO:0000256" key="5">
    <source>
        <dbReference type="ARBA" id="ARBA00023136"/>
    </source>
</evidence>
<dbReference type="SUPFAM" id="SSF111352">
    <property type="entry name" value="Ammonium transporter"/>
    <property type="match status" value="1"/>
</dbReference>
<protein>
    <recommendedName>
        <fullName evidence="7">Ammonium transporter AmtB-like domain-containing protein</fullName>
    </recommendedName>
</protein>
<sequence>MSNNKVTGVRALAGLGLAGASTLEEEKTVKKATTVTVDVTNPAQENASEINLRQSNFLQQAGLQPSDYLGRFKENSWQFCSTLVVFQFIFIILFAIFVDYDSHIYKDSQYVAKLNADQNTKEYEDAIEFFKKADAHLVRDYAWFQDVHVMIIVGFGFLMTFLKRYSWSSLGFNFLFSAFAIQWGMLVQGWFFQTSTHVVDINNSHWQNLKSIPINIHAMMEAEFSAGVCLISFGAVLGVASPVQLLIMILFEMVFYKLNAWILLDIYNVADIGGSMVIHAFGAYFGLAVARCLFKKGHIDNPAEGGEYHSDIFSLVGTVFLWMFWPSFNSMPGVEDDPGRYLAVMNTYLALAGACMMTYATSIWCTPGRRITMEHVQNATLAGGVAMGSAASMPVTPFGAIIIGALAGVLSTCGYSYIKPALSNAINLHDTCGVHNLHGMPAILGALASVIRCAAGYHTADQFDYVVFNICNSANGTAMANFQLAGLATTLGISLVGGTITGFMMNVPLWEQLELEEYFEDGKYWEMEVYQVPQEE</sequence>
<dbReference type="InterPro" id="IPR029020">
    <property type="entry name" value="Ammonium/urea_transptr"/>
</dbReference>
<evidence type="ECO:0000256" key="2">
    <source>
        <dbReference type="ARBA" id="ARBA00011036"/>
    </source>
</evidence>
<organism evidence="8">
    <name type="scientific">Oikopleura dioica</name>
    <name type="common">Tunicate</name>
    <dbReference type="NCBI Taxonomy" id="34765"/>
    <lineage>
        <taxon>Eukaryota</taxon>
        <taxon>Metazoa</taxon>
        <taxon>Chordata</taxon>
        <taxon>Tunicata</taxon>
        <taxon>Appendicularia</taxon>
        <taxon>Copelata</taxon>
        <taxon>Oikopleuridae</taxon>
        <taxon>Oikopleura</taxon>
    </lineage>
</organism>
<accession>E4XYR2</accession>
<feature type="transmembrane region" description="Helical" evidence="6">
    <location>
        <begin position="345"/>
        <end position="364"/>
    </location>
</feature>
<reference evidence="8" key="1">
    <citation type="journal article" date="2010" name="Science">
        <title>Plasticity of animal genome architecture unmasked by rapid evolution of a pelagic tunicate.</title>
        <authorList>
            <person name="Denoeud F."/>
            <person name="Henriet S."/>
            <person name="Mungpakdee S."/>
            <person name="Aury J.M."/>
            <person name="Da Silva C."/>
            <person name="Brinkmann H."/>
            <person name="Mikhaleva J."/>
            <person name="Olsen L.C."/>
            <person name="Jubin C."/>
            <person name="Canestro C."/>
            <person name="Bouquet J.M."/>
            <person name="Danks G."/>
            <person name="Poulain J."/>
            <person name="Campsteijn C."/>
            <person name="Adamski M."/>
            <person name="Cross I."/>
            <person name="Yadetie F."/>
            <person name="Muffato M."/>
            <person name="Louis A."/>
            <person name="Butcher S."/>
            <person name="Tsagkogeorga G."/>
            <person name="Konrad A."/>
            <person name="Singh S."/>
            <person name="Jensen M.F."/>
            <person name="Cong E.H."/>
            <person name="Eikeseth-Otteraa H."/>
            <person name="Noel B."/>
            <person name="Anthouard V."/>
            <person name="Porcel B.M."/>
            <person name="Kachouri-Lafond R."/>
            <person name="Nishino A."/>
            <person name="Ugolini M."/>
            <person name="Chourrout P."/>
            <person name="Nishida H."/>
            <person name="Aasland R."/>
            <person name="Huzurbazar S."/>
            <person name="Westhof E."/>
            <person name="Delsuc F."/>
            <person name="Lehrach H."/>
            <person name="Reinhardt R."/>
            <person name="Weissenbach J."/>
            <person name="Roy S.W."/>
            <person name="Artiguenave F."/>
            <person name="Postlethwait J.H."/>
            <person name="Manak J.R."/>
            <person name="Thompson E.M."/>
            <person name="Jaillon O."/>
            <person name="Du Pasquier L."/>
            <person name="Boudinot P."/>
            <person name="Liberles D.A."/>
            <person name="Volff J.N."/>
            <person name="Philippe H."/>
            <person name="Lenhard B."/>
            <person name="Roest Crollius H."/>
            <person name="Wincker P."/>
            <person name="Chourrout D."/>
        </authorList>
    </citation>
    <scope>NUCLEOTIDE SEQUENCE [LARGE SCALE GENOMIC DNA]</scope>
</reference>
<feature type="transmembrane region" description="Helical" evidence="6">
    <location>
        <begin position="79"/>
        <end position="98"/>
    </location>
</feature>
<dbReference type="GO" id="GO:0008519">
    <property type="term" value="F:ammonium channel activity"/>
    <property type="evidence" value="ECO:0007669"/>
    <property type="project" value="InterPro"/>
</dbReference>
<dbReference type="PANTHER" id="PTHR11730">
    <property type="entry name" value="AMMONIUM TRANSPORTER"/>
    <property type="match status" value="1"/>
</dbReference>
<name>E4XYR2_OIKDI</name>
<dbReference type="GO" id="GO:0005886">
    <property type="term" value="C:plasma membrane"/>
    <property type="evidence" value="ECO:0007669"/>
    <property type="project" value="InterPro"/>
</dbReference>
<evidence type="ECO:0000256" key="4">
    <source>
        <dbReference type="ARBA" id="ARBA00022989"/>
    </source>
</evidence>
<dbReference type="Pfam" id="PF00909">
    <property type="entry name" value="Ammonium_transp"/>
    <property type="match status" value="1"/>
</dbReference>
<keyword evidence="5 6" id="KW-0472">Membrane</keyword>
<keyword evidence="9" id="KW-1185">Reference proteome</keyword>
<keyword evidence="3 6" id="KW-0812">Transmembrane</keyword>
<dbReference type="InterPro" id="IPR024041">
    <property type="entry name" value="NH4_transpt_AmtB-like_dom"/>
</dbReference>
<feature type="transmembrane region" description="Helical" evidence="6">
    <location>
        <begin position="276"/>
        <end position="294"/>
    </location>
</feature>
<feature type="transmembrane region" description="Helical" evidence="6">
    <location>
        <begin position="398"/>
        <end position="418"/>
    </location>
</feature>
<gene>
    <name evidence="8" type="ORF">GSOID_T00009851001</name>
</gene>
<dbReference type="GO" id="GO:0097272">
    <property type="term" value="P:ammonium homeostasis"/>
    <property type="evidence" value="ECO:0007669"/>
    <property type="project" value="TreeGrafter"/>
</dbReference>
<feature type="transmembrane region" description="Helical" evidence="6">
    <location>
        <begin position="174"/>
        <end position="192"/>
    </location>
</feature>
<feature type="transmembrane region" description="Helical" evidence="6">
    <location>
        <begin position="306"/>
        <end position="325"/>
    </location>
</feature>
<dbReference type="EMBL" id="FN653344">
    <property type="protein sequence ID" value="CBY14774.1"/>
    <property type="molecule type" value="Genomic_DNA"/>
</dbReference>
<dbReference type="OrthoDB" id="534912at2759"/>
<dbReference type="Gene3D" id="1.10.3430.10">
    <property type="entry name" value="Ammonium transporter AmtB like domains"/>
    <property type="match status" value="1"/>
</dbReference>
<evidence type="ECO:0000256" key="1">
    <source>
        <dbReference type="ARBA" id="ARBA00004141"/>
    </source>
</evidence>
<feature type="transmembrane region" description="Helical" evidence="6">
    <location>
        <begin position="141"/>
        <end position="162"/>
    </location>
</feature>
<feature type="domain" description="Ammonium transporter AmtB-like" evidence="7">
    <location>
        <begin position="140"/>
        <end position="511"/>
    </location>
</feature>
<evidence type="ECO:0000313" key="8">
    <source>
        <dbReference type="EMBL" id="CBY14774.1"/>
    </source>
</evidence>
<comment type="similarity">
    <text evidence="2">Belongs to the ammonium transporter (TC 2.A.49) family. Rh subfamily.</text>
</comment>
<dbReference type="PRINTS" id="PR00342">
    <property type="entry name" value="RHESUSRHD"/>
</dbReference>
<dbReference type="PANTHER" id="PTHR11730:SF60">
    <property type="entry name" value="RH50, ISOFORM D"/>
    <property type="match status" value="1"/>
</dbReference>
<dbReference type="Proteomes" id="UP000001307">
    <property type="component" value="Unassembled WGS sequence"/>
</dbReference>
<dbReference type="InParanoid" id="E4XYR2"/>
<proteinExistence type="inferred from homology"/>
<keyword evidence="4 6" id="KW-1133">Transmembrane helix</keyword>
<dbReference type="InterPro" id="IPR002229">
    <property type="entry name" value="RhesusRHD"/>
</dbReference>
<evidence type="ECO:0000256" key="6">
    <source>
        <dbReference type="SAM" id="Phobius"/>
    </source>
</evidence>
<evidence type="ECO:0000259" key="7">
    <source>
        <dbReference type="Pfam" id="PF00909"/>
    </source>
</evidence>
<evidence type="ECO:0000313" key="9">
    <source>
        <dbReference type="Proteomes" id="UP000001307"/>
    </source>
</evidence>
<comment type="subcellular location">
    <subcellularLocation>
        <location evidence="1">Membrane</location>
        <topology evidence="1">Multi-pass membrane protein</topology>
    </subcellularLocation>
</comment>
<dbReference type="AlphaFoldDB" id="E4XYR2"/>
<evidence type="ECO:0000256" key="3">
    <source>
        <dbReference type="ARBA" id="ARBA00022692"/>
    </source>
</evidence>